<reference evidence="1" key="1">
    <citation type="submission" date="2022-07" db="EMBL/GenBank/DDBJ databases">
        <authorList>
            <person name="Trinca V."/>
            <person name="Uliana J.V.C."/>
            <person name="Torres T.T."/>
            <person name="Ward R.J."/>
            <person name="Monesi N."/>
        </authorList>
    </citation>
    <scope>NUCLEOTIDE SEQUENCE</scope>
    <source>
        <strain evidence="1">HSMRA1968</strain>
        <tissue evidence="1">Whole embryos</tissue>
    </source>
</reference>
<dbReference type="EMBL" id="WJQU01000002">
    <property type="protein sequence ID" value="KAJ6643824.1"/>
    <property type="molecule type" value="Genomic_DNA"/>
</dbReference>
<feature type="non-terminal residue" evidence="1">
    <location>
        <position position="112"/>
    </location>
</feature>
<gene>
    <name evidence="1" type="ORF">Bhyg_08789</name>
</gene>
<dbReference type="Proteomes" id="UP001151699">
    <property type="component" value="Chromosome B"/>
</dbReference>
<evidence type="ECO:0000313" key="2">
    <source>
        <dbReference type="Proteomes" id="UP001151699"/>
    </source>
</evidence>
<protein>
    <submittedName>
        <fullName evidence="1">Uncharacterized protein</fullName>
    </submittedName>
</protein>
<proteinExistence type="predicted"/>
<accession>A0A9Q0N712</accession>
<keyword evidence="2" id="KW-1185">Reference proteome</keyword>
<organism evidence="1 2">
    <name type="scientific">Pseudolycoriella hygida</name>
    <dbReference type="NCBI Taxonomy" id="35572"/>
    <lineage>
        <taxon>Eukaryota</taxon>
        <taxon>Metazoa</taxon>
        <taxon>Ecdysozoa</taxon>
        <taxon>Arthropoda</taxon>
        <taxon>Hexapoda</taxon>
        <taxon>Insecta</taxon>
        <taxon>Pterygota</taxon>
        <taxon>Neoptera</taxon>
        <taxon>Endopterygota</taxon>
        <taxon>Diptera</taxon>
        <taxon>Nematocera</taxon>
        <taxon>Sciaroidea</taxon>
        <taxon>Sciaridae</taxon>
        <taxon>Pseudolycoriella</taxon>
    </lineage>
</organism>
<name>A0A9Q0N712_9DIPT</name>
<comment type="caution">
    <text evidence="1">The sequence shown here is derived from an EMBL/GenBank/DDBJ whole genome shotgun (WGS) entry which is preliminary data.</text>
</comment>
<dbReference type="AlphaFoldDB" id="A0A9Q0N712"/>
<feature type="non-terminal residue" evidence="1">
    <location>
        <position position="1"/>
    </location>
</feature>
<evidence type="ECO:0000313" key="1">
    <source>
        <dbReference type="EMBL" id="KAJ6643824.1"/>
    </source>
</evidence>
<sequence length="112" mass="13623">NIQHYQDVRTVKKTCKCTLYVLFVFTVKKNINFKRSVYSLRNLKFIFKTMDRKHGRYQKLVAEFKRAHDQCDAEVAKIWSSLKKESNWDELTQLEINKWKLKSEEIHLKRNK</sequence>